<dbReference type="AlphaFoldDB" id="A0A0A8Z006"/>
<reference evidence="1" key="2">
    <citation type="journal article" date="2015" name="Data Brief">
        <title>Shoot transcriptome of the giant reed, Arundo donax.</title>
        <authorList>
            <person name="Barrero R.A."/>
            <person name="Guerrero F.D."/>
            <person name="Moolhuijzen P."/>
            <person name="Goolsby J.A."/>
            <person name="Tidwell J."/>
            <person name="Bellgard S.E."/>
            <person name="Bellgard M.I."/>
        </authorList>
    </citation>
    <scope>NUCLEOTIDE SEQUENCE</scope>
    <source>
        <tissue evidence="1">Shoot tissue taken approximately 20 cm above the soil surface</tissue>
    </source>
</reference>
<accession>A0A0A8Z006</accession>
<protein>
    <submittedName>
        <fullName evidence="1">Uncharacterized protein</fullName>
    </submittedName>
</protein>
<reference evidence="1" key="1">
    <citation type="submission" date="2014-09" db="EMBL/GenBank/DDBJ databases">
        <authorList>
            <person name="Magalhaes I.L.F."/>
            <person name="Oliveira U."/>
            <person name="Santos F.R."/>
            <person name="Vidigal T.H.D.A."/>
            <person name="Brescovit A.D."/>
            <person name="Santos A.J."/>
        </authorList>
    </citation>
    <scope>NUCLEOTIDE SEQUENCE</scope>
    <source>
        <tissue evidence="1">Shoot tissue taken approximately 20 cm above the soil surface</tissue>
    </source>
</reference>
<evidence type="ECO:0000313" key="1">
    <source>
        <dbReference type="EMBL" id="JAD32744.1"/>
    </source>
</evidence>
<dbReference type="EMBL" id="GBRH01265151">
    <property type="protein sequence ID" value="JAD32744.1"/>
    <property type="molecule type" value="Transcribed_RNA"/>
</dbReference>
<name>A0A0A8Z006_ARUDO</name>
<sequence length="26" mass="3078">MTVYFSTPMFFHCLRKFISGSQFSKS</sequence>
<organism evidence="1">
    <name type="scientific">Arundo donax</name>
    <name type="common">Giant reed</name>
    <name type="synonym">Donax arundinaceus</name>
    <dbReference type="NCBI Taxonomy" id="35708"/>
    <lineage>
        <taxon>Eukaryota</taxon>
        <taxon>Viridiplantae</taxon>
        <taxon>Streptophyta</taxon>
        <taxon>Embryophyta</taxon>
        <taxon>Tracheophyta</taxon>
        <taxon>Spermatophyta</taxon>
        <taxon>Magnoliopsida</taxon>
        <taxon>Liliopsida</taxon>
        <taxon>Poales</taxon>
        <taxon>Poaceae</taxon>
        <taxon>PACMAD clade</taxon>
        <taxon>Arundinoideae</taxon>
        <taxon>Arundineae</taxon>
        <taxon>Arundo</taxon>
    </lineage>
</organism>
<proteinExistence type="predicted"/>